<accession>A0A841C058</accession>
<proteinExistence type="inferred from homology"/>
<organism evidence="7 8">
    <name type="scientific">Allocatelliglobosispora scoriae</name>
    <dbReference type="NCBI Taxonomy" id="643052"/>
    <lineage>
        <taxon>Bacteria</taxon>
        <taxon>Bacillati</taxon>
        <taxon>Actinomycetota</taxon>
        <taxon>Actinomycetes</taxon>
        <taxon>Micromonosporales</taxon>
        <taxon>Micromonosporaceae</taxon>
        <taxon>Allocatelliglobosispora</taxon>
    </lineage>
</organism>
<keyword evidence="2 3" id="KW-0690">Ribosome biogenesis</keyword>
<dbReference type="InterPro" id="IPR003728">
    <property type="entry name" value="Ribosome_maturation_RimP"/>
</dbReference>
<evidence type="ECO:0000259" key="6">
    <source>
        <dbReference type="Pfam" id="PF17384"/>
    </source>
</evidence>
<dbReference type="GO" id="GO:0006412">
    <property type="term" value="P:translation"/>
    <property type="evidence" value="ECO:0007669"/>
    <property type="project" value="TreeGrafter"/>
</dbReference>
<comment type="similarity">
    <text evidence="3">Belongs to the RimP family.</text>
</comment>
<dbReference type="InterPro" id="IPR028989">
    <property type="entry name" value="RimP_N"/>
</dbReference>
<feature type="domain" description="Ribosome maturation factor RimP N-terminal" evidence="5">
    <location>
        <begin position="48"/>
        <end position="125"/>
    </location>
</feature>
<dbReference type="EMBL" id="JACHMN010000003">
    <property type="protein sequence ID" value="MBB5872281.1"/>
    <property type="molecule type" value="Genomic_DNA"/>
</dbReference>
<comment type="caution">
    <text evidence="7">The sequence shown here is derived from an EMBL/GenBank/DDBJ whole genome shotgun (WGS) entry which is preliminary data.</text>
</comment>
<evidence type="ECO:0000259" key="5">
    <source>
        <dbReference type="Pfam" id="PF02576"/>
    </source>
</evidence>
<evidence type="ECO:0000313" key="8">
    <source>
        <dbReference type="Proteomes" id="UP000587527"/>
    </source>
</evidence>
<gene>
    <name evidence="3" type="primary">rimP</name>
    <name evidence="7" type="ORF">F4553_005715</name>
</gene>
<evidence type="ECO:0000256" key="3">
    <source>
        <dbReference type="HAMAP-Rule" id="MF_01077"/>
    </source>
</evidence>
<reference evidence="7 8" key="1">
    <citation type="submission" date="2020-08" db="EMBL/GenBank/DDBJ databases">
        <title>Sequencing the genomes of 1000 actinobacteria strains.</title>
        <authorList>
            <person name="Klenk H.-P."/>
        </authorList>
    </citation>
    <scope>NUCLEOTIDE SEQUENCE [LARGE SCALE GENOMIC DNA]</scope>
    <source>
        <strain evidence="7 8">DSM 45362</strain>
    </source>
</reference>
<dbReference type="SUPFAM" id="SSF75420">
    <property type="entry name" value="YhbC-like, N-terminal domain"/>
    <property type="match status" value="1"/>
</dbReference>
<dbReference type="SUPFAM" id="SSF74942">
    <property type="entry name" value="YhbC-like, C-terminal domain"/>
    <property type="match status" value="1"/>
</dbReference>
<dbReference type="Gene3D" id="3.30.300.70">
    <property type="entry name" value="RimP-like superfamily, N-terminal"/>
    <property type="match status" value="1"/>
</dbReference>
<dbReference type="PANTHER" id="PTHR33867:SF1">
    <property type="entry name" value="RIBOSOME MATURATION FACTOR RIMP"/>
    <property type="match status" value="1"/>
</dbReference>
<evidence type="ECO:0000256" key="2">
    <source>
        <dbReference type="ARBA" id="ARBA00022517"/>
    </source>
</evidence>
<dbReference type="NCBIfam" id="NF000930">
    <property type="entry name" value="PRK00092.2-2"/>
    <property type="match status" value="1"/>
</dbReference>
<keyword evidence="1 3" id="KW-0963">Cytoplasm</keyword>
<feature type="domain" description="Ribosome maturation factor RimP C-terminal" evidence="6">
    <location>
        <begin position="128"/>
        <end position="188"/>
    </location>
</feature>
<dbReference type="InterPro" id="IPR035956">
    <property type="entry name" value="RimP_N_sf"/>
</dbReference>
<dbReference type="PANTHER" id="PTHR33867">
    <property type="entry name" value="RIBOSOME MATURATION FACTOR RIMP"/>
    <property type="match status" value="1"/>
</dbReference>
<feature type="region of interest" description="Disordered" evidence="4">
    <location>
        <begin position="195"/>
        <end position="215"/>
    </location>
</feature>
<dbReference type="AlphaFoldDB" id="A0A841C058"/>
<name>A0A841C058_9ACTN</name>
<dbReference type="InterPro" id="IPR028998">
    <property type="entry name" value="RimP_C"/>
</dbReference>
<comment type="function">
    <text evidence="3">Required for maturation of 30S ribosomal subunits.</text>
</comment>
<dbReference type="Pfam" id="PF17384">
    <property type="entry name" value="DUF150_C"/>
    <property type="match status" value="1"/>
</dbReference>
<dbReference type="InterPro" id="IPR036847">
    <property type="entry name" value="RimP_C_sf"/>
</dbReference>
<dbReference type="GO" id="GO:0005829">
    <property type="term" value="C:cytosol"/>
    <property type="evidence" value="ECO:0007669"/>
    <property type="project" value="TreeGrafter"/>
</dbReference>
<dbReference type="Pfam" id="PF02576">
    <property type="entry name" value="RimP_N"/>
    <property type="match status" value="1"/>
</dbReference>
<evidence type="ECO:0000256" key="4">
    <source>
        <dbReference type="SAM" id="MobiDB-lite"/>
    </source>
</evidence>
<dbReference type="GO" id="GO:0000028">
    <property type="term" value="P:ribosomal small subunit assembly"/>
    <property type="evidence" value="ECO:0007669"/>
    <property type="project" value="TreeGrafter"/>
</dbReference>
<dbReference type="CDD" id="cd01734">
    <property type="entry name" value="YlxS_C"/>
    <property type="match status" value="1"/>
</dbReference>
<keyword evidence="8" id="KW-1185">Reference proteome</keyword>
<sequence>MAQGGRSVGRGRPSAPRRTDKGAPREAVAPIKAPAADLAAARDRVQALIEPVLTTAGYDLESLTLKQVGRRFSLKLTVDGDGGVNLDTIAELSRAVADTLDEAEAAGREIIAGEYQLEVSSPGVDRPLTLPRHWRRAIGRLVAVKAAEKQVTGRVVGTDESSVTFEINGAKKTFRLAELGAGRVQIEFSRLEEISDDDLEEIAGDEDDEDDEEQQ</sequence>
<feature type="region of interest" description="Disordered" evidence="4">
    <location>
        <begin position="1"/>
        <end position="33"/>
    </location>
</feature>
<evidence type="ECO:0000313" key="7">
    <source>
        <dbReference type="EMBL" id="MBB5872281.1"/>
    </source>
</evidence>
<protein>
    <recommendedName>
        <fullName evidence="3">Ribosome maturation factor RimP</fullName>
    </recommendedName>
</protein>
<dbReference type="Proteomes" id="UP000587527">
    <property type="component" value="Unassembled WGS sequence"/>
</dbReference>
<evidence type="ECO:0000256" key="1">
    <source>
        <dbReference type="ARBA" id="ARBA00022490"/>
    </source>
</evidence>
<dbReference type="RefSeq" id="WP_184841743.1">
    <property type="nucleotide sequence ID" value="NZ_JACHMN010000003.1"/>
</dbReference>
<dbReference type="HAMAP" id="MF_01077">
    <property type="entry name" value="RimP"/>
    <property type="match status" value="1"/>
</dbReference>
<comment type="subcellular location">
    <subcellularLocation>
        <location evidence="3">Cytoplasm</location>
    </subcellularLocation>
</comment>